<sequence length="548" mass="60045">MLIPTAVSPQRSANSGGSSTGSSADLELEAGERYSLLGSPFEATPTPLPDVFSSSIDCQAPRCPIHHSDGHQERFFSESTPPPVPKKRLARAVSLPGCLHPQCSLPSRHQNYDNPLYMLAPIRDQSQLEVERESQKPAFQAPPPPRLPLGLLTFDTPDPQLPRFFGSLQDQERVSSDIQECHLLFLKRIARQLETLPLGWAESAKGIESFQPQEFRLCEGRPSRKIGDAVFYSVHCPQLPGRVFSAKVYRPNSKAAAGALLKPLPPHVNIQQLLVHFPQCPGPERDVSAEDRMSLESPHGGSTEQGESPERTVASLLSDGYAADVERELPGGTLEDFVRDGAALRRAQPQLYERQLGILLLQVARACCTCASTEPPAQSCSRATSYWPGPQPGTEREERREGWRGGREAPQREGPAEEPKDWKVGWRWRGPVPVPVPAGCSGWPTCSWTRRAGCGRRRPPACLQVLLWGPRAELFLQGPPGASWPALLAGWLSLKRSLLLQELSELALSGAEGRPDREDVLCLQYLSAAEPDAVLKIAALLGLHHTAP</sequence>
<comment type="caution">
    <text evidence="3">The sequence shown here is derived from an EMBL/GenBank/DDBJ whole genome shotgun (WGS) entry which is preliminary data.</text>
</comment>
<accession>A0A9D3MMC9</accession>
<dbReference type="EMBL" id="JAFIRN010000004">
    <property type="protein sequence ID" value="KAG5851330.1"/>
    <property type="molecule type" value="Genomic_DNA"/>
</dbReference>
<dbReference type="PANTHER" id="PTHR22972">
    <property type="entry name" value="SERINE/THREONINE PROTEIN KINASE"/>
    <property type="match status" value="1"/>
</dbReference>
<evidence type="ECO:0000256" key="2">
    <source>
        <dbReference type="SAM" id="MobiDB-lite"/>
    </source>
</evidence>
<evidence type="ECO:0000256" key="1">
    <source>
        <dbReference type="ARBA" id="ARBA00038349"/>
    </source>
</evidence>
<evidence type="ECO:0000313" key="3">
    <source>
        <dbReference type="EMBL" id="KAG5851330.1"/>
    </source>
</evidence>
<feature type="compositionally biased region" description="Basic and acidic residues" evidence="2">
    <location>
        <begin position="394"/>
        <end position="420"/>
    </location>
</feature>
<dbReference type="AlphaFoldDB" id="A0A9D3MMC9"/>
<dbReference type="GO" id="GO:0004672">
    <property type="term" value="F:protein kinase activity"/>
    <property type="evidence" value="ECO:0007669"/>
    <property type="project" value="TreeGrafter"/>
</dbReference>
<dbReference type="PANTHER" id="PTHR22972:SF5">
    <property type="entry name" value="INACTIVE TYROSINE-PROTEIN KINASE PEAK1"/>
    <property type="match status" value="1"/>
</dbReference>
<gene>
    <name evidence="3" type="ORF">ANANG_G00092050</name>
</gene>
<name>A0A9D3MMC9_ANGAN</name>
<evidence type="ECO:0008006" key="5">
    <source>
        <dbReference type="Google" id="ProtNLM"/>
    </source>
</evidence>
<comment type="similarity">
    <text evidence="1">Belongs to the protein kinase superfamily.</text>
</comment>
<feature type="region of interest" description="Disordered" evidence="2">
    <location>
        <begin position="379"/>
        <end position="420"/>
    </location>
</feature>
<feature type="region of interest" description="Disordered" evidence="2">
    <location>
        <begin position="1"/>
        <end position="27"/>
    </location>
</feature>
<organism evidence="3 4">
    <name type="scientific">Anguilla anguilla</name>
    <name type="common">European freshwater eel</name>
    <name type="synonym">Muraena anguilla</name>
    <dbReference type="NCBI Taxonomy" id="7936"/>
    <lineage>
        <taxon>Eukaryota</taxon>
        <taxon>Metazoa</taxon>
        <taxon>Chordata</taxon>
        <taxon>Craniata</taxon>
        <taxon>Vertebrata</taxon>
        <taxon>Euteleostomi</taxon>
        <taxon>Actinopterygii</taxon>
        <taxon>Neopterygii</taxon>
        <taxon>Teleostei</taxon>
        <taxon>Anguilliformes</taxon>
        <taxon>Anguillidae</taxon>
        <taxon>Anguilla</taxon>
    </lineage>
</organism>
<reference evidence="3" key="1">
    <citation type="submission" date="2021-01" db="EMBL/GenBank/DDBJ databases">
        <title>A chromosome-scale assembly of European eel, Anguilla anguilla.</title>
        <authorList>
            <person name="Henkel C."/>
            <person name="Jong-Raadsen S.A."/>
            <person name="Dufour S."/>
            <person name="Weltzien F.-A."/>
            <person name="Palstra A.P."/>
            <person name="Pelster B."/>
            <person name="Spaink H.P."/>
            <person name="Van Den Thillart G.E."/>
            <person name="Jansen H."/>
            <person name="Zahm M."/>
            <person name="Klopp C."/>
            <person name="Cedric C."/>
            <person name="Louis A."/>
            <person name="Berthelot C."/>
            <person name="Parey E."/>
            <person name="Roest Crollius H."/>
            <person name="Montfort J."/>
            <person name="Robinson-Rechavi M."/>
            <person name="Bucao C."/>
            <person name="Bouchez O."/>
            <person name="Gislard M."/>
            <person name="Lluch J."/>
            <person name="Milhes M."/>
            <person name="Lampietro C."/>
            <person name="Lopez Roques C."/>
            <person name="Donnadieu C."/>
            <person name="Braasch I."/>
            <person name="Desvignes T."/>
            <person name="Postlethwait J."/>
            <person name="Bobe J."/>
            <person name="Guiguen Y."/>
            <person name="Dirks R."/>
        </authorList>
    </citation>
    <scope>NUCLEOTIDE SEQUENCE</scope>
    <source>
        <strain evidence="3">Tag_6206</strain>
        <tissue evidence="3">Liver</tissue>
    </source>
</reference>
<proteinExistence type="inferred from homology"/>
<dbReference type="InterPro" id="IPR051511">
    <property type="entry name" value="MitoQC_Scaffold_Kinases"/>
</dbReference>
<feature type="region of interest" description="Disordered" evidence="2">
    <location>
        <begin position="285"/>
        <end position="311"/>
    </location>
</feature>
<keyword evidence="4" id="KW-1185">Reference proteome</keyword>
<feature type="compositionally biased region" description="Basic and acidic residues" evidence="2">
    <location>
        <begin position="285"/>
        <end position="294"/>
    </location>
</feature>
<evidence type="ECO:0000313" key="4">
    <source>
        <dbReference type="Proteomes" id="UP001044222"/>
    </source>
</evidence>
<protein>
    <recommendedName>
        <fullName evidence="5">PEAK family member 3</fullName>
    </recommendedName>
</protein>
<dbReference type="Proteomes" id="UP001044222">
    <property type="component" value="Unassembled WGS sequence"/>
</dbReference>